<reference evidence="1 2" key="1">
    <citation type="submission" date="2020-04" db="EMBL/GenBank/DDBJ databases">
        <authorList>
            <person name="Klaysubun C."/>
            <person name="Duangmal K."/>
            <person name="Lipun K."/>
        </authorList>
    </citation>
    <scope>NUCLEOTIDE SEQUENCE [LARGE SCALE GENOMIC DNA]</scope>
    <source>
        <strain evidence="1 2">DSM 45300</strain>
    </source>
</reference>
<dbReference type="AlphaFoldDB" id="A0A848DFJ2"/>
<comment type="caution">
    <text evidence="1">The sequence shown here is derived from an EMBL/GenBank/DDBJ whole genome shotgun (WGS) entry which is preliminary data.</text>
</comment>
<dbReference type="EMBL" id="JAAXKZ010000016">
    <property type="protein sequence ID" value="NMH91346.1"/>
    <property type="molecule type" value="Genomic_DNA"/>
</dbReference>
<keyword evidence="2" id="KW-1185">Reference proteome</keyword>
<proteinExistence type="predicted"/>
<evidence type="ECO:0000313" key="1">
    <source>
        <dbReference type="EMBL" id="NMH91346.1"/>
    </source>
</evidence>
<dbReference type="RefSeq" id="WP_169411298.1">
    <property type="nucleotide sequence ID" value="NZ_JAAXKZ010000016.1"/>
</dbReference>
<protein>
    <submittedName>
        <fullName evidence="1">Uncharacterized protein</fullName>
    </submittedName>
</protein>
<gene>
    <name evidence="1" type="ORF">HF519_07025</name>
</gene>
<organism evidence="1 2">
    <name type="scientific">Pseudonocardia bannensis</name>
    <dbReference type="NCBI Taxonomy" id="630973"/>
    <lineage>
        <taxon>Bacteria</taxon>
        <taxon>Bacillati</taxon>
        <taxon>Actinomycetota</taxon>
        <taxon>Actinomycetes</taxon>
        <taxon>Pseudonocardiales</taxon>
        <taxon>Pseudonocardiaceae</taxon>
        <taxon>Pseudonocardia</taxon>
    </lineage>
</organism>
<name>A0A848DFJ2_9PSEU</name>
<evidence type="ECO:0000313" key="2">
    <source>
        <dbReference type="Proteomes" id="UP000586918"/>
    </source>
</evidence>
<dbReference type="Proteomes" id="UP000586918">
    <property type="component" value="Unassembled WGS sequence"/>
</dbReference>
<accession>A0A848DFJ2</accession>
<sequence>MSYDVISAYTLVVGDDDGPATVSVHATADEAWRALDREVRARCGLRPRPRRVADADAATRLADAWRAADPEVRFWNVTAHRLPILLPTIARRPLTAAR</sequence>